<gene>
    <name evidence="1" type="ORF">NQ176_g4859</name>
</gene>
<evidence type="ECO:0000313" key="1">
    <source>
        <dbReference type="EMBL" id="KAJ2976600.1"/>
    </source>
</evidence>
<name>A0ACC1NCA4_9HYPO</name>
<evidence type="ECO:0000313" key="2">
    <source>
        <dbReference type="Proteomes" id="UP001143910"/>
    </source>
</evidence>
<dbReference type="EMBL" id="JANJQO010000564">
    <property type="protein sequence ID" value="KAJ2976600.1"/>
    <property type="molecule type" value="Genomic_DNA"/>
</dbReference>
<accession>A0ACC1NCA4</accession>
<reference evidence="1" key="1">
    <citation type="submission" date="2022-08" db="EMBL/GenBank/DDBJ databases">
        <title>Genome Sequence of Lecanicillium fungicola.</title>
        <authorList>
            <person name="Buettner E."/>
        </authorList>
    </citation>
    <scope>NUCLEOTIDE SEQUENCE</scope>
    <source>
        <strain evidence="1">Babe33</strain>
    </source>
</reference>
<comment type="caution">
    <text evidence="1">The sequence shown here is derived from an EMBL/GenBank/DDBJ whole genome shotgun (WGS) entry which is preliminary data.</text>
</comment>
<dbReference type="Proteomes" id="UP001143910">
    <property type="component" value="Unassembled WGS sequence"/>
</dbReference>
<proteinExistence type="predicted"/>
<sequence length="306" mass="33970">MNLAKVDGSLQYRLAMEAAVEGEATVPSHEVVLAENIDKLANVSESRLGESIRNFKLATPWLEMYSHPMDGDDIFTRALGLTRAATNRPLGVPHVNEAVAVHVANGCQHCQESYCVNAGHWGPFRRLCYISLTNDALYSSVQPDNCLHLAWGAKARIDTKAGLNMLISQDPDRYWEYLQQKLTTTVYDCIGVPCLPTTILGGGEAMTNPKVRSVLEAVTHSAQVHCDKHPREPYKNDRGEIEPKPTVQLLVSEDPLFAAAKGAAFSMSRHYWNYCGSVNETEANNIYWGSEYEDGGYWNPVKKIGR</sequence>
<keyword evidence="2" id="KW-1185">Reference proteome</keyword>
<organism evidence="1 2">
    <name type="scientific">Zarea fungicola</name>
    <dbReference type="NCBI Taxonomy" id="93591"/>
    <lineage>
        <taxon>Eukaryota</taxon>
        <taxon>Fungi</taxon>
        <taxon>Dikarya</taxon>
        <taxon>Ascomycota</taxon>
        <taxon>Pezizomycotina</taxon>
        <taxon>Sordariomycetes</taxon>
        <taxon>Hypocreomycetidae</taxon>
        <taxon>Hypocreales</taxon>
        <taxon>Cordycipitaceae</taxon>
        <taxon>Zarea</taxon>
    </lineage>
</organism>
<protein>
    <submittedName>
        <fullName evidence="1">Uncharacterized protein</fullName>
    </submittedName>
</protein>